<reference evidence="2 3" key="1">
    <citation type="journal article" date="2016" name="Nat. Commun.">
        <title>Thousands of microbial genomes shed light on interconnected biogeochemical processes in an aquifer system.</title>
        <authorList>
            <person name="Anantharaman K."/>
            <person name="Brown C.T."/>
            <person name="Hug L.A."/>
            <person name="Sharon I."/>
            <person name="Castelle C.J."/>
            <person name="Probst A.J."/>
            <person name="Thomas B.C."/>
            <person name="Singh A."/>
            <person name="Wilkins M.J."/>
            <person name="Karaoz U."/>
            <person name="Brodie E.L."/>
            <person name="Williams K.H."/>
            <person name="Hubbard S.S."/>
            <person name="Banfield J.F."/>
        </authorList>
    </citation>
    <scope>NUCLEOTIDE SEQUENCE [LARGE SCALE GENOMIC DNA]</scope>
</reference>
<dbReference type="InterPro" id="IPR048846">
    <property type="entry name" value="PaaX-like_central"/>
</dbReference>
<comment type="caution">
    <text evidence="2">The sequence shown here is derived from an EMBL/GenBank/DDBJ whole genome shotgun (WGS) entry which is preliminary data.</text>
</comment>
<dbReference type="Gene3D" id="3.30.70.2650">
    <property type="match status" value="1"/>
</dbReference>
<organism evidence="2 3">
    <name type="scientific">Candidatus Giovannonibacteria bacterium RIFCSPLOWO2_12_FULL_44_15</name>
    <dbReference type="NCBI Taxonomy" id="1798364"/>
    <lineage>
        <taxon>Bacteria</taxon>
        <taxon>Candidatus Giovannoniibacteriota</taxon>
    </lineage>
</organism>
<sequence>MGGVALGLTKSPKQYFRIIKGVQKNWEWVNHYALKRAIKNLYRSKLLDAIDNPDETTTLILTELGKKHALTYKIDEITIPRMKKWDRKWRIIIFDIPEKFKKSRDALSRSLKRMGFYQLQKSVLVHPFECGKEIDFVVEFFNIHKFVRRILAENIDNELDIKTKFNL</sequence>
<dbReference type="EMBL" id="MFIQ01000020">
    <property type="protein sequence ID" value="OGF93373.1"/>
    <property type="molecule type" value="Genomic_DNA"/>
</dbReference>
<evidence type="ECO:0000313" key="3">
    <source>
        <dbReference type="Proteomes" id="UP000178894"/>
    </source>
</evidence>
<feature type="domain" description="Transcriptional repressor PaaX-like central Cas2-like" evidence="1">
    <location>
        <begin position="83"/>
        <end position="155"/>
    </location>
</feature>
<proteinExistence type="predicted"/>
<name>A0A1F5XZQ7_9BACT</name>
<dbReference type="Proteomes" id="UP000178894">
    <property type="component" value="Unassembled WGS sequence"/>
</dbReference>
<evidence type="ECO:0000313" key="2">
    <source>
        <dbReference type="EMBL" id="OGF93373.1"/>
    </source>
</evidence>
<dbReference type="AlphaFoldDB" id="A0A1F5XZQ7"/>
<evidence type="ECO:0000259" key="1">
    <source>
        <dbReference type="Pfam" id="PF20803"/>
    </source>
</evidence>
<accession>A0A1F5XZQ7</accession>
<dbReference type="Pfam" id="PF20803">
    <property type="entry name" value="PaaX_M"/>
    <property type="match status" value="1"/>
</dbReference>
<gene>
    <name evidence="2" type="ORF">A3G54_00080</name>
</gene>
<dbReference type="STRING" id="1798364.A3G54_00080"/>
<protein>
    <recommendedName>
        <fullName evidence="1">Transcriptional repressor PaaX-like central Cas2-like domain-containing protein</fullName>
    </recommendedName>
</protein>